<evidence type="ECO:0000256" key="1">
    <source>
        <dbReference type="SAM" id="SignalP"/>
    </source>
</evidence>
<dbReference type="OrthoDB" id="9808309at2"/>
<feature type="chain" id="PRO_5004912605" evidence="1">
    <location>
        <begin position="23"/>
        <end position="134"/>
    </location>
</feature>
<dbReference type="STRING" id="1294273.roselon_00242"/>
<keyword evidence="3" id="KW-1185">Reference proteome</keyword>
<gene>
    <name evidence="2" type="ORF">roselon_00242</name>
</gene>
<protein>
    <submittedName>
        <fullName evidence="2">Putative signal peptide protein</fullName>
    </submittedName>
</protein>
<reference evidence="2 3" key="1">
    <citation type="submission" date="2013-03" db="EMBL/GenBank/DDBJ databases">
        <authorList>
            <person name="Fiebig A."/>
            <person name="Goeker M."/>
            <person name="Klenk H.-P.P."/>
        </authorList>
    </citation>
    <scope>NUCLEOTIDE SEQUENCE [LARGE SCALE GENOMIC DNA]</scope>
    <source>
        <strain evidence="3">DSM 19469</strain>
    </source>
</reference>
<dbReference type="EMBL" id="CP004372">
    <property type="protein sequence ID" value="AHM02697.1"/>
    <property type="molecule type" value="Genomic_DNA"/>
</dbReference>
<evidence type="ECO:0000313" key="2">
    <source>
        <dbReference type="EMBL" id="AHM02697.1"/>
    </source>
</evidence>
<dbReference type="KEGG" id="red:roselon_00242"/>
<proteinExistence type="predicted"/>
<sequence>MTNVTKSIALLGAATAAVSAYATTEATAQANEKCFGVSLAGENSCAAGPGTTCAGSSTVDYQGNAWTLVPAGTCNDMDLPDGRMGVTEAQLQEWGQESMQADYEGINRDLPDGLSEDVIATYISPDDVNSMLSM</sequence>
<dbReference type="InterPro" id="IPR018740">
    <property type="entry name" value="DUF2282_membr"/>
</dbReference>
<dbReference type="HOGENOM" id="CLU_1894629_0_0_5"/>
<keyword evidence="1" id="KW-0732">Signal</keyword>
<dbReference type="eggNOG" id="COG5572">
    <property type="taxonomic scope" value="Bacteria"/>
</dbReference>
<feature type="signal peptide" evidence="1">
    <location>
        <begin position="1"/>
        <end position="22"/>
    </location>
</feature>
<organism evidence="2 3">
    <name type="scientific">Roseicyclus elongatus DSM 19469</name>
    <dbReference type="NCBI Taxonomy" id="1294273"/>
    <lineage>
        <taxon>Bacteria</taxon>
        <taxon>Pseudomonadati</taxon>
        <taxon>Pseudomonadota</taxon>
        <taxon>Alphaproteobacteria</taxon>
        <taxon>Rhodobacterales</taxon>
        <taxon>Roseobacteraceae</taxon>
        <taxon>Roseicyclus</taxon>
    </lineage>
</organism>
<dbReference type="Pfam" id="PF10048">
    <property type="entry name" value="DUF2282"/>
    <property type="match status" value="1"/>
</dbReference>
<dbReference type="Proteomes" id="UP000019593">
    <property type="component" value="Chromosome"/>
</dbReference>
<evidence type="ECO:0000313" key="3">
    <source>
        <dbReference type="Proteomes" id="UP000019593"/>
    </source>
</evidence>
<name>W8RXY5_9RHOB</name>
<dbReference type="PATRIC" id="fig|1294273.3.peg.235"/>
<accession>W8RXY5</accession>
<dbReference type="AlphaFoldDB" id="W8RXY5"/>